<dbReference type="EMBL" id="UOEP01000144">
    <property type="protein sequence ID" value="VAW21396.1"/>
    <property type="molecule type" value="Genomic_DNA"/>
</dbReference>
<gene>
    <name evidence="1" type="ORF">MNBD_BACTEROID01-1960</name>
</gene>
<dbReference type="AlphaFoldDB" id="A0A3B0UP45"/>
<proteinExistence type="predicted"/>
<reference evidence="1" key="1">
    <citation type="submission" date="2018-06" db="EMBL/GenBank/DDBJ databases">
        <authorList>
            <person name="Zhirakovskaya E."/>
        </authorList>
    </citation>
    <scope>NUCLEOTIDE SEQUENCE</scope>
</reference>
<organism evidence="1">
    <name type="scientific">hydrothermal vent metagenome</name>
    <dbReference type="NCBI Taxonomy" id="652676"/>
    <lineage>
        <taxon>unclassified sequences</taxon>
        <taxon>metagenomes</taxon>
        <taxon>ecological metagenomes</taxon>
    </lineage>
</organism>
<protein>
    <submittedName>
        <fullName evidence="1">Uncharacterized protein</fullName>
    </submittedName>
</protein>
<evidence type="ECO:0000313" key="1">
    <source>
        <dbReference type="EMBL" id="VAW21396.1"/>
    </source>
</evidence>
<name>A0A3B0UP45_9ZZZZ</name>
<accession>A0A3B0UP45</accession>
<sequence length="122" mass="14485">MFGTMLNQLQRSLVKWCYLNCGFKYKGFIAFSLRNYLIHTILWNTPGKINSLLFTTCSEDIVSLTTETTFPNIANTDIKHFNTAHYGQYMTRLVFYLTYISKKFNYIKTNFYESILRIHKHL</sequence>